<dbReference type="Proteomes" id="UP000193642">
    <property type="component" value="Unassembled WGS sequence"/>
</dbReference>
<reference evidence="1 2" key="1">
    <citation type="submission" date="2016-07" db="EMBL/GenBank/DDBJ databases">
        <title>Pervasive Adenine N6-methylation of Active Genes in Fungi.</title>
        <authorList>
            <consortium name="DOE Joint Genome Institute"/>
            <person name="Mondo S.J."/>
            <person name="Dannebaum R.O."/>
            <person name="Kuo R.C."/>
            <person name="Labutti K."/>
            <person name="Haridas S."/>
            <person name="Kuo A."/>
            <person name="Salamov A."/>
            <person name="Ahrendt S.R."/>
            <person name="Lipzen A."/>
            <person name="Sullivan W."/>
            <person name="Andreopoulos W.B."/>
            <person name="Clum A."/>
            <person name="Lindquist E."/>
            <person name="Daum C."/>
            <person name="Ramamoorthy G.K."/>
            <person name="Gryganskyi A."/>
            <person name="Culley D."/>
            <person name="Magnuson J.K."/>
            <person name="James T.Y."/>
            <person name="O'Malley M.A."/>
            <person name="Stajich J.E."/>
            <person name="Spatafora J.W."/>
            <person name="Visel A."/>
            <person name="Grigoriev I.V."/>
        </authorList>
    </citation>
    <scope>NUCLEOTIDE SEQUENCE [LARGE SCALE GENOMIC DNA]</scope>
    <source>
        <strain evidence="1 2">JEL800</strain>
    </source>
</reference>
<dbReference type="PANTHER" id="PTHR37015">
    <property type="entry name" value="REVERSE TRANSCRIPTASE DOMAIN-CONTAINING PROTEIN"/>
    <property type="match status" value="1"/>
</dbReference>
<keyword evidence="2" id="KW-1185">Reference proteome</keyword>
<name>A0A1Y2CL71_9FUNG</name>
<dbReference type="STRING" id="329046.A0A1Y2CL71"/>
<accession>A0A1Y2CL71</accession>
<dbReference type="OrthoDB" id="74545at2759"/>
<organism evidence="1 2">
    <name type="scientific">Rhizoclosmatium globosum</name>
    <dbReference type="NCBI Taxonomy" id="329046"/>
    <lineage>
        <taxon>Eukaryota</taxon>
        <taxon>Fungi</taxon>
        <taxon>Fungi incertae sedis</taxon>
        <taxon>Chytridiomycota</taxon>
        <taxon>Chytridiomycota incertae sedis</taxon>
        <taxon>Chytridiomycetes</taxon>
        <taxon>Chytridiales</taxon>
        <taxon>Chytriomycetaceae</taxon>
        <taxon>Rhizoclosmatium</taxon>
    </lineage>
</organism>
<protein>
    <recommendedName>
        <fullName evidence="3">Reverse transcriptase domain-containing protein</fullName>
    </recommendedName>
</protein>
<proteinExistence type="predicted"/>
<comment type="caution">
    <text evidence="1">The sequence shown here is derived from an EMBL/GenBank/DDBJ whole genome shotgun (WGS) entry which is preliminary data.</text>
</comment>
<evidence type="ECO:0000313" key="2">
    <source>
        <dbReference type="Proteomes" id="UP000193642"/>
    </source>
</evidence>
<gene>
    <name evidence="1" type="ORF">BCR33DRAFT_714816</name>
</gene>
<evidence type="ECO:0008006" key="3">
    <source>
        <dbReference type="Google" id="ProtNLM"/>
    </source>
</evidence>
<dbReference type="PANTHER" id="PTHR37015:SF2">
    <property type="entry name" value="REVERSE TRANSCRIPTASE DOMAIN-CONTAINING PROTEIN"/>
    <property type="match status" value="1"/>
</dbReference>
<sequence>MLSTHKVDAVHASGSPYKDMLHTVTTMKLDEIKVQQARMLAHYKTVKDSAASTNKLTEKLRILFDGMVDFTIAGTNVHEHMVNIEALIKQAETDPTISKSLLQYWIKHLTTEITRCEKRWEFAHLFGGLLTEYLNYENAVTSDTGSWMDGDTDDGKSVEVSEYAPESKDSAKAEVVDIDALKQFVNTELLNFDTTPKENGALSRWNQASTQNIRRNSINHKVTQEEVVLAVTSLLKNDLLSLEKREILRDLQSNETILNEFAAILTLMLDKVNNGEWAWPSSGVFGDVRPAVGGRHRVFLDYDICTMIFLEYIGLQWCIQFRTEMTNLLKYTPSQFASEKIDTVWNKAGTYSGKKQEAIQDQRFVRFLDDYFLNMLPASAGDVTDTPGMYDDLRGENEDKISSLPMQKLMLLIATEAKWHQAVYKDKPFTVVKTDLASFGLSLNHDVVLAVLEVFQLPPTWLKFFRTYLEAPITISGQTRTCKQGTHIAHLISRLMGEAVLTLMDLYVNRQTGTEKLGGVLLHRIHDDIWFWTREEETAIRAWESMNKFARLFGVSFNLGKSGSVSIYHPTALLGIKSLTMTEHKITAGTVKVIPGSTPLPQLSCEWGFLILGSDGHFHVSTRKLLFYAEIMRQKLRACKSVIIWVNVFNKFTSFFLRNFGKMSPVFGLKHIDEIMAAMKTVYSVAFKDAVFALAEDESEFPNPISVVEAMIKERFPSLSNEKIPDAWFHWPITAGGLGLENPFINLMASRKSVEGKTDKMYRRDLRLNSTIPVAETYFYLLENSDKVKYESEKSVWDTEQRTCVRETKDSANPHVFVEFKSFVEWAAHHRETRGGTVWAQRFHDLVDNSDLKPAEPKSTPELDDLIDKFIARGKKLTDPGTRSDDGSDDDEDSRGLKPYWRWVLCYYGPALMEAFGSLEFMNTELIPMGMIGNLKRRSTWD</sequence>
<dbReference type="AlphaFoldDB" id="A0A1Y2CL71"/>
<dbReference type="EMBL" id="MCGO01000013">
    <property type="protein sequence ID" value="ORY47750.1"/>
    <property type="molecule type" value="Genomic_DNA"/>
</dbReference>
<evidence type="ECO:0000313" key="1">
    <source>
        <dbReference type="EMBL" id="ORY47750.1"/>
    </source>
</evidence>